<dbReference type="InterPro" id="IPR013830">
    <property type="entry name" value="SGNH_hydro"/>
</dbReference>
<reference evidence="2 3" key="1">
    <citation type="submission" date="2013-11" db="EMBL/GenBank/DDBJ databases">
        <title>The Genome Sequence of Phytophthora parasitica P1976.</title>
        <authorList>
            <consortium name="The Broad Institute Genomics Platform"/>
            <person name="Russ C."/>
            <person name="Tyler B."/>
            <person name="Panabieres F."/>
            <person name="Shan W."/>
            <person name="Tripathy S."/>
            <person name="Grunwald N."/>
            <person name="Machado M."/>
            <person name="Johnson C.S."/>
            <person name="Walker B."/>
            <person name="Young S."/>
            <person name="Zeng Q."/>
            <person name="Gargeya S."/>
            <person name="Fitzgerald M."/>
            <person name="Haas B."/>
            <person name="Abouelleil A."/>
            <person name="Allen A.W."/>
            <person name="Alvarado L."/>
            <person name="Arachchi H.M."/>
            <person name="Berlin A.M."/>
            <person name="Chapman S.B."/>
            <person name="Gainer-Dewar J."/>
            <person name="Goldberg J."/>
            <person name="Griggs A."/>
            <person name="Gujja S."/>
            <person name="Hansen M."/>
            <person name="Howarth C."/>
            <person name="Imamovic A."/>
            <person name="Ireland A."/>
            <person name="Larimer J."/>
            <person name="McCowan C."/>
            <person name="Murphy C."/>
            <person name="Pearson M."/>
            <person name="Poon T.W."/>
            <person name="Priest M."/>
            <person name="Roberts A."/>
            <person name="Saif S."/>
            <person name="Shea T."/>
            <person name="Sisk P."/>
            <person name="Sykes S."/>
            <person name="Wortman J."/>
            <person name="Nusbaum C."/>
            <person name="Birren B."/>
        </authorList>
    </citation>
    <scope>NUCLEOTIDE SEQUENCE [LARGE SCALE GENOMIC DNA]</scope>
    <source>
        <strain evidence="2 3">P1976</strain>
    </source>
</reference>
<protein>
    <recommendedName>
        <fullName evidence="1">SGNH hydrolase-type esterase domain-containing protein</fullName>
    </recommendedName>
</protein>
<dbReference type="PANTHER" id="PTHR14209:SF19">
    <property type="entry name" value="ISOAMYL ACETATE-HYDROLYZING ESTERASE 1 HOMOLOG"/>
    <property type="match status" value="1"/>
</dbReference>
<dbReference type="Proteomes" id="UP000028582">
    <property type="component" value="Unassembled WGS sequence"/>
</dbReference>
<name>A0A080ZGH0_PHYNI</name>
<dbReference type="OrthoDB" id="671439at2759"/>
<organism evidence="2 3">
    <name type="scientific">Phytophthora nicotianae P1976</name>
    <dbReference type="NCBI Taxonomy" id="1317066"/>
    <lineage>
        <taxon>Eukaryota</taxon>
        <taxon>Sar</taxon>
        <taxon>Stramenopiles</taxon>
        <taxon>Oomycota</taxon>
        <taxon>Peronosporomycetes</taxon>
        <taxon>Peronosporales</taxon>
        <taxon>Peronosporaceae</taxon>
        <taxon>Phytophthora</taxon>
    </lineage>
</organism>
<dbReference type="InterPro" id="IPR036514">
    <property type="entry name" value="SGNH_hydro_sf"/>
</dbReference>
<accession>A0A080ZGH0</accession>
<evidence type="ECO:0000313" key="3">
    <source>
        <dbReference type="Proteomes" id="UP000028582"/>
    </source>
</evidence>
<dbReference type="CDD" id="cd01838">
    <property type="entry name" value="Isoamyl_acetate_hydrolase_like"/>
    <property type="match status" value="1"/>
</dbReference>
<comment type="caution">
    <text evidence="2">The sequence shown here is derived from an EMBL/GenBank/DDBJ whole genome shotgun (WGS) entry which is preliminary data.</text>
</comment>
<dbReference type="EMBL" id="ANJA01003164">
    <property type="protein sequence ID" value="ETO65731.1"/>
    <property type="molecule type" value="Genomic_DNA"/>
</dbReference>
<dbReference type="Pfam" id="PF13472">
    <property type="entry name" value="Lipase_GDSL_2"/>
    <property type="match status" value="1"/>
</dbReference>
<dbReference type="AlphaFoldDB" id="A0A080ZGH0"/>
<evidence type="ECO:0000259" key="1">
    <source>
        <dbReference type="Pfam" id="PF13472"/>
    </source>
</evidence>
<dbReference type="PANTHER" id="PTHR14209">
    <property type="entry name" value="ISOAMYL ACETATE-HYDROLYZING ESTERASE 1"/>
    <property type="match status" value="1"/>
</dbReference>
<gene>
    <name evidence="2" type="ORF">F444_17007</name>
</gene>
<dbReference type="InterPro" id="IPR045136">
    <property type="entry name" value="Iah1-like"/>
</dbReference>
<dbReference type="Gene3D" id="3.40.50.1110">
    <property type="entry name" value="SGNH hydrolase"/>
    <property type="match status" value="1"/>
</dbReference>
<feature type="domain" description="SGNH hydrolase-type esterase" evidence="1">
    <location>
        <begin position="15"/>
        <end position="199"/>
    </location>
</feature>
<proteinExistence type="predicted"/>
<dbReference type="SUPFAM" id="SSF52266">
    <property type="entry name" value="SGNH hydrolase"/>
    <property type="match status" value="1"/>
</dbReference>
<evidence type="ECO:0000313" key="2">
    <source>
        <dbReference type="EMBL" id="ETO65731.1"/>
    </source>
</evidence>
<sequence length="244" mass="27297">MGLVASTDRRPVFYFIGDSITEQASDPSKSGFITLLQNHYVRSVDTINRGLSGYNTKWVLQHGMPIFTKELQFHYSASFVTLFLGANDAIVGGPDLVVHVPLEEYRANLQKMLHMIQPLLAPGGKVLLITPPCIIDSERHGDRSNASAGKYARACVELAAAENVHVLDLHTYFNTAFPDVKERQTCFVDGLHFSAKGHKEVGKLLSVAINGMFDKEELKRFDKWQLPDWHDFIHERSSSPEASI</sequence>